<organism evidence="2 3">
    <name type="scientific">Alcaligenes xylosoxydans xylosoxydans</name>
    <name type="common">Achromobacter xylosoxidans</name>
    <dbReference type="NCBI Taxonomy" id="85698"/>
    <lineage>
        <taxon>Bacteria</taxon>
        <taxon>Pseudomonadati</taxon>
        <taxon>Pseudomonadota</taxon>
        <taxon>Betaproteobacteria</taxon>
        <taxon>Burkholderiales</taxon>
        <taxon>Alcaligenaceae</taxon>
        <taxon>Achromobacter</taxon>
    </lineage>
</organism>
<dbReference type="AlphaFoldDB" id="A0A0X8NVX3"/>
<accession>A0A0X8NVX3</accession>
<sequence>MRRPFLPLARNAACLWLVLALFALKALVPPGFMPATQQAGTLIQLCSAAGTIWVAGPSKHSDAPDERHAAQAAACPLGAMLATVALPSAPAPLIGAGAIMTHPLAARAPPAIHEGSPPGPPLGARAPPLLPLAS</sequence>
<feature type="region of interest" description="Disordered" evidence="1">
    <location>
        <begin position="109"/>
        <end position="134"/>
    </location>
</feature>
<dbReference type="EMBL" id="CP014060">
    <property type="protein sequence ID" value="AMG35314.1"/>
    <property type="molecule type" value="Genomic_DNA"/>
</dbReference>
<name>A0A0X8NVX3_ALCXX</name>
<reference evidence="3" key="1">
    <citation type="submission" date="2015-12" db="EMBL/GenBank/DDBJ databases">
        <title>FDA dAtabase for Regulatory Grade micrObial Sequences (FDA-ARGOS): Supporting development and validation of Infectious Disease Dx tests.</title>
        <authorList>
            <person name="Case J."/>
            <person name="Tallon L."/>
            <person name="Sadzewicz L."/>
            <person name="Sengamalay N."/>
            <person name="Ott S."/>
            <person name="Godinez A."/>
            <person name="Nagaraj S."/>
            <person name="Nadendla S."/>
            <person name="Sichtig H."/>
        </authorList>
    </citation>
    <scope>NUCLEOTIDE SEQUENCE [LARGE SCALE GENOMIC DNA]</scope>
    <source>
        <strain evidence="3">FDAARGOS_147</strain>
    </source>
</reference>
<evidence type="ECO:0000313" key="3">
    <source>
        <dbReference type="Proteomes" id="UP000060602"/>
    </source>
</evidence>
<protein>
    <submittedName>
        <fullName evidence="2">DUF2946 domain-containing protein</fullName>
    </submittedName>
</protein>
<dbReference type="Proteomes" id="UP000060602">
    <property type="component" value="Chromosome"/>
</dbReference>
<evidence type="ECO:0000256" key="1">
    <source>
        <dbReference type="SAM" id="MobiDB-lite"/>
    </source>
</evidence>
<proteinExistence type="predicted"/>
<dbReference type="RefSeq" id="WP_061071299.1">
    <property type="nucleotide sequence ID" value="NZ_CP014060.2"/>
</dbReference>
<evidence type="ECO:0000313" key="2">
    <source>
        <dbReference type="EMBL" id="AMG35314.1"/>
    </source>
</evidence>
<feature type="compositionally biased region" description="Low complexity" evidence="1">
    <location>
        <begin position="122"/>
        <end position="134"/>
    </location>
</feature>
<gene>
    <name evidence="2" type="ORF">AL504_04220</name>
</gene>